<evidence type="ECO:0000313" key="2">
    <source>
        <dbReference type="Proteomes" id="UP000220959"/>
    </source>
</evidence>
<sequence length="355" mass="38293">MQPLTHGGDWAGYRAEFGRDPLDFSANVSPLGLPEGVAKAITASLATADRYPDPLCRALRAKLAVAENVPAESILCGNGAADLIFRLVLAAKPRTALVTAPTFAEYATALETVGCTVERHFLREENDFAVTEDILNAVHPGIEMVFLCQPNNPTGQLAQPALVEALLHKCEAVGARLVVDECFLDFLPEGDTLSAKRLLQTSKHLVILKAFTKLYGMAGVRLGYCLCTDEALLARMQAAGQPWAVSSLAQAAGIAALDETEYVAQVRELIKTQRPILASGLRALGLRVIEGRANYLLFRAPEALGNALRQKGAVLRSCGNYPGLSACWYRTAVRTEQENRQLLALLAETLPEVAR</sequence>
<evidence type="ECO:0000313" key="1">
    <source>
        <dbReference type="EMBL" id="PDX62403.1"/>
    </source>
</evidence>
<reference evidence="1 2" key="1">
    <citation type="journal article" date="2017" name="Front. Microbiol.">
        <title>New Insights into the Diversity of the Genus Faecalibacterium.</title>
        <authorList>
            <person name="Benevides L."/>
            <person name="Burman S."/>
            <person name="Martin R."/>
            <person name="Robert V."/>
            <person name="Thomas M."/>
            <person name="Miquel S."/>
            <person name="Chain F."/>
            <person name="Sokol H."/>
            <person name="Bermudez-Humaran L.G."/>
            <person name="Morrison M."/>
            <person name="Langella P."/>
            <person name="Azevedo V.A."/>
            <person name="Chatel J.M."/>
            <person name="Soares S."/>
        </authorList>
    </citation>
    <scope>NUCLEOTIDE SEQUENCE [LARGE SCALE GENOMIC DNA]</scope>
    <source>
        <strain evidence="2">CNCM I-4541</strain>
    </source>
</reference>
<keyword evidence="2" id="KW-1185">Reference proteome</keyword>
<gene>
    <name evidence="1" type="ORF">CGS49_01075</name>
</gene>
<proteinExistence type="predicted"/>
<comment type="caution">
    <text evidence="1">The sequence shown here is derived from an EMBL/GenBank/DDBJ whole genome shotgun (WGS) entry which is preliminary data.</text>
</comment>
<organism evidence="1 2">
    <name type="scientific">Faecalibacterium langellae</name>
    <dbReference type="NCBI Taxonomy" id="3435293"/>
    <lineage>
        <taxon>Bacteria</taxon>
        <taxon>Bacillati</taxon>
        <taxon>Bacillota</taxon>
        <taxon>Clostridia</taxon>
        <taxon>Eubacteriales</taxon>
        <taxon>Oscillospiraceae</taxon>
        <taxon>Faecalibacterium</taxon>
    </lineage>
</organism>
<protein>
    <submittedName>
        <fullName evidence="1">Threonine-phosphate decarboxylase</fullName>
    </submittedName>
</protein>
<dbReference type="Proteomes" id="UP000220959">
    <property type="component" value="Unassembled WGS sequence"/>
</dbReference>
<accession>A0ACC9D2C0</accession>
<dbReference type="EMBL" id="NMTR01000002">
    <property type="protein sequence ID" value="PDX62403.1"/>
    <property type="molecule type" value="Genomic_DNA"/>
</dbReference>
<name>A0ACC9D2C0_9FIRM</name>